<reference evidence="2 3" key="2">
    <citation type="submission" date="2020-04" db="EMBL/GenBank/DDBJ databases">
        <authorList>
            <person name="Fomenkov A."/>
            <person name="Anton B.P."/>
            <person name="Roberts R.J."/>
        </authorList>
    </citation>
    <scope>NUCLEOTIDE SEQUENCE [LARGE SCALE GENOMIC DNA]</scope>
    <source>
        <strain evidence="2 3">CCAP 1403/13f</strain>
    </source>
</reference>
<proteinExistence type="predicted"/>
<feature type="transmembrane region" description="Helical" evidence="1">
    <location>
        <begin position="150"/>
        <end position="168"/>
    </location>
</feature>
<feature type="transmembrane region" description="Helical" evidence="1">
    <location>
        <begin position="56"/>
        <end position="74"/>
    </location>
</feature>
<evidence type="ECO:0000313" key="3">
    <source>
        <dbReference type="Proteomes" id="UP000502433"/>
    </source>
</evidence>
<dbReference type="Proteomes" id="UP000502433">
    <property type="component" value="Chromosome"/>
</dbReference>
<protein>
    <recommendedName>
        <fullName evidence="4">Pentapeptide repeat-containing protein</fullName>
    </recommendedName>
</protein>
<keyword evidence="1" id="KW-1133">Transmembrane helix</keyword>
<feature type="transmembrane region" description="Helical" evidence="1">
    <location>
        <begin position="206"/>
        <end position="230"/>
    </location>
</feature>
<dbReference type="PANTHER" id="PTHR14136">
    <property type="entry name" value="BTB_POZ DOMAIN-CONTAINING PROTEIN KCTD9"/>
    <property type="match status" value="1"/>
</dbReference>
<dbReference type="RefSeq" id="WP_168697131.1">
    <property type="nucleotide sequence ID" value="NZ_CP051206.1"/>
</dbReference>
<dbReference type="EMBL" id="CP051206">
    <property type="protein sequence ID" value="QJB46607.1"/>
    <property type="molecule type" value="Genomic_DNA"/>
</dbReference>
<dbReference type="Pfam" id="PF00805">
    <property type="entry name" value="Pentapeptide"/>
    <property type="match status" value="3"/>
</dbReference>
<evidence type="ECO:0008006" key="4">
    <source>
        <dbReference type="Google" id="ProtNLM"/>
    </source>
</evidence>
<organism evidence="2 3">
    <name type="scientific">Dolichospermum flos-aquae CCAP 1403/13F</name>
    <dbReference type="NCBI Taxonomy" id="315271"/>
    <lineage>
        <taxon>Bacteria</taxon>
        <taxon>Bacillati</taxon>
        <taxon>Cyanobacteriota</taxon>
        <taxon>Cyanophyceae</taxon>
        <taxon>Nostocales</taxon>
        <taxon>Aphanizomenonaceae</taxon>
        <taxon>Dolichospermum</taxon>
    </lineage>
</organism>
<feature type="transmembrane region" description="Helical" evidence="1">
    <location>
        <begin position="94"/>
        <end position="112"/>
    </location>
</feature>
<dbReference type="KEGG" id="dfs:HGD76_22905"/>
<dbReference type="InterPro" id="IPR051082">
    <property type="entry name" value="Pentapeptide-BTB/POZ_domain"/>
</dbReference>
<feature type="transmembrane region" description="Helical" evidence="1">
    <location>
        <begin position="119"/>
        <end position="144"/>
    </location>
</feature>
<sequence>MPPDYSGQNLRGHSFKGQKLTGANFSKADIRGANFTNAILKGADFTGAKAGLQRRWVIDLLIAALLMSALPGFFSFPIGTLIPYIFDGKNSQNFIMAILCLVIVTVFCIVTIRKGVIAGALALALTTAVAVAWSLAVFIVGYFAEVVTGNGVMGFVGSFVAGFSVTFAGRFAVAAAAAVAGAIAAAVVAVLDAAVAGAIAAAVAGAIAAAVVAVLFGVGAVPVALFFVIFSGYIGWRSFKGDERDTWIRSSAIAFAATGGTSFRGADLTDADFTGATLKNTDFRKANLTRTRFYEAKKLDFARPGNTILNNPAVLNLLITLNGRNKSYFGANLRGVNLIGADLKEANFKNADIIEAAFQGANLEWANLSLTQAIGTNFTKAQMTGVCVEAWNIESTTILDNVDCRFVYLLEYSKPGTDDRERRPSSGEFKPGEFTKLFEEVLNTVDLIFQNGIDWKAFVAAFKKVQVENGDTELAIQSIENKGDGVVVVKVAVPDNADKEKIHSDFTQNYQLALAAVEEKYKAVLQAKDEEINFHRQQSGKIPEMIISLANKPINVQIDNKVENENMTKDSSRKIEIGNIGGDFNASGQALNLGEISGTVTNTINELPSAPEPDKPGIKELLTQLKTAIETDSNLTAKEKEKALKQVKSLAEAAQNPQEKQDLADTAITMLKGTIAHLPTAAKLVEECGKLLPIISGFLGLS</sequence>
<dbReference type="AlphaFoldDB" id="A0A6H2C501"/>
<dbReference type="Gene3D" id="2.160.20.80">
    <property type="entry name" value="E3 ubiquitin-protein ligase SopA"/>
    <property type="match status" value="3"/>
</dbReference>
<keyword evidence="1" id="KW-0472">Membrane</keyword>
<name>A0A6H2C501_DOLFA</name>
<accession>A0A6H2C501</accession>
<reference evidence="2 3" key="1">
    <citation type="submission" date="2020-04" db="EMBL/GenBank/DDBJ databases">
        <title>Genome-Wide Identification of 5-Methylcytosine Sites in Bacterial Genomes By High-Throughput Sequencing of MspJI Restriction Fragments.</title>
        <authorList>
            <person name="Wu V."/>
        </authorList>
    </citation>
    <scope>NUCLEOTIDE SEQUENCE [LARGE SCALE GENOMIC DNA]</scope>
    <source>
        <strain evidence="2 3">CCAP 1403/13f</strain>
    </source>
</reference>
<feature type="transmembrane region" description="Helical" evidence="1">
    <location>
        <begin position="175"/>
        <end position="200"/>
    </location>
</feature>
<evidence type="ECO:0000256" key="1">
    <source>
        <dbReference type="SAM" id="Phobius"/>
    </source>
</evidence>
<evidence type="ECO:0000313" key="2">
    <source>
        <dbReference type="EMBL" id="QJB46607.1"/>
    </source>
</evidence>
<dbReference type="InterPro" id="IPR001646">
    <property type="entry name" value="5peptide_repeat"/>
</dbReference>
<dbReference type="SUPFAM" id="SSF141571">
    <property type="entry name" value="Pentapeptide repeat-like"/>
    <property type="match status" value="1"/>
</dbReference>
<keyword evidence="1" id="KW-0812">Transmembrane</keyword>
<gene>
    <name evidence="2" type="ORF">HGD76_22905</name>
</gene>
<dbReference type="PANTHER" id="PTHR14136:SF17">
    <property type="entry name" value="BTB_POZ DOMAIN-CONTAINING PROTEIN KCTD9"/>
    <property type="match status" value="1"/>
</dbReference>